<dbReference type="InterPro" id="IPR006527">
    <property type="entry name" value="F-box-assoc_dom_typ1"/>
</dbReference>
<proteinExistence type="predicted"/>
<feature type="domain" description="F-box associated beta-propeller type 1" evidence="1">
    <location>
        <begin position="257"/>
        <end position="327"/>
    </location>
</feature>
<dbReference type="Proteomes" id="UP000078284">
    <property type="component" value="Chromosome 5"/>
</dbReference>
<feature type="domain" description="F-box associated beta-propeller type 1" evidence="1">
    <location>
        <begin position="189"/>
        <end position="253"/>
    </location>
</feature>
<accession>A0A178UM38</accession>
<comment type="caution">
    <text evidence="2">The sequence shown here is derived from an EMBL/GenBank/DDBJ whole genome shotgun (WGS) entry which is preliminary data.</text>
</comment>
<dbReference type="Pfam" id="PF07734">
    <property type="entry name" value="FBA_1"/>
    <property type="match status" value="2"/>
</dbReference>
<sequence length="328" mass="36721">MLFSNRVLFGSHNIIFDLEELVERYLRVLLLLGRENLCVGQTLLIHLNFVAAKVSESGVVESNQGDASEDRATQLSDAQAWKKASSSVNKDRTTRLSDARAGKKVSCSVNEDRAIFVSDRVSTFPSGGRFLVEVVQEILFPLSGKESFAAGFAIYNSLEEKAREARKEMLAVEEKRKTAILVMMPFVLRSYKILSFLDSYYPTTFVDIKIYECNSGSWRVLDVAAPDEQVDDYEGGVSLKGNTYWFVKEKPSETTVGGSFFIDEEKEVAVVFGKVYKDENGYTNHRSHDLAYIVGVDGSLKKVYVGESPDRNCYPLVCSYVPSLVQLN</sequence>
<reference evidence="3" key="1">
    <citation type="journal article" date="2016" name="Proc. Natl. Acad. Sci. U.S.A.">
        <title>Chromosome-level assembly of Arabidopsis thaliana Ler reveals the extent of translocation and inversion polymorphisms.</title>
        <authorList>
            <person name="Zapata L."/>
            <person name="Ding J."/>
            <person name="Willing E.M."/>
            <person name="Hartwig B."/>
            <person name="Bezdan D."/>
            <person name="Jiao W.B."/>
            <person name="Patel V."/>
            <person name="Velikkakam James G."/>
            <person name="Koornneef M."/>
            <person name="Ossowski S."/>
            <person name="Schneeberger K."/>
        </authorList>
    </citation>
    <scope>NUCLEOTIDE SEQUENCE [LARGE SCALE GENOMIC DNA]</scope>
    <source>
        <strain evidence="3">cv. Landsberg erecta</strain>
    </source>
</reference>
<dbReference type="AlphaFoldDB" id="A0A178UM38"/>
<evidence type="ECO:0000313" key="2">
    <source>
        <dbReference type="EMBL" id="OAO94084.1"/>
    </source>
</evidence>
<evidence type="ECO:0000259" key="1">
    <source>
        <dbReference type="Pfam" id="PF07734"/>
    </source>
</evidence>
<gene>
    <name evidence="2" type="ordered locus">AXX17_At5g28850</name>
</gene>
<evidence type="ECO:0000313" key="3">
    <source>
        <dbReference type="Proteomes" id="UP000078284"/>
    </source>
</evidence>
<protein>
    <recommendedName>
        <fullName evidence="1">F-box associated beta-propeller type 1 domain-containing protein</fullName>
    </recommendedName>
</protein>
<dbReference type="EMBL" id="LUHQ01000005">
    <property type="protein sequence ID" value="OAO94084.1"/>
    <property type="molecule type" value="Genomic_DNA"/>
</dbReference>
<name>A0A178UM38_ARATH</name>
<organism evidence="2 3">
    <name type="scientific">Arabidopsis thaliana</name>
    <name type="common">Mouse-ear cress</name>
    <dbReference type="NCBI Taxonomy" id="3702"/>
    <lineage>
        <taxon>Eukaryota</taxon>
        <taxon>Viridiplantae</taxon>
        <taxon>Streptophyta</taxon>
        <taxon>Embryophyta</taxon>
        <taxon>Tracheophyta</taxon>
        <taxon>Spermatophyta</taxon>
        <taxon>Magnoliopsida</taxon>
        <taxon>eudicotyledons</taxon>
        <taxon>Gunneridae</taxon>
        <taxon>Pentapetalae</taxon>
        <taxon>rosids</taxon>
        <taxon>malvids</taxon>
        <taxon>Brassicales</taxon>
        <taxon>Brassicaceae</taxon>
        <taxon>Camelineae</taxon>
        <taxon>Arabidopsis</taxon>
    </lineage>
</organism>